<dbReference type="RefSeq" id="XP_004991751.1">
    <property type="nucleotide sequence ID" value="XM_004991694.1"/>
</dbReference>
<keyword evidence="3" id="KW-1185">Reference proteome</keyword>
<dbReference type="InParanoid" id="F2UGT0"/>
<accession>F2UGT0</accession>
<evidence type="ECO:0000313" key="2">
    <source>
        <dbReference type="EMBL" id="EGD75830.1"/>
    </source>
</evidence>
<dbReference type="PANTHER" id="PTHR31630">
    <property type="entry name" value="PHYTANOYL-COA DIOXYGENASE-RELATED-RELATED"/>
    <property type="match status" value="1"/>
</dbReference>
<dbReference type="Gene3D" id="2.60.120.620">
    <property type="entry name" value="q2cbj1_9rhob like domain"/>
    <property type="match status" value="1"/>
</dbReference>
<dbReference type="KEGG" id="sre:PTSG_07949"/>
<dbReference type="GeneID" id="16072311"/>
<gene>
    <name evidence="2" type="ORF">PTSG_07949</name>
</gene>
<dbReference type="EMBL" id="GL832973">
    <property type="protein sequence ID" value="EGD75830.1"/>
    <property type="molecule type" value="Genomic_DNA"/>
</dbReference>
<proteinExistence type="predicted"/>
<dbReference type="Pfam" id="PF05721">
    <property type="entry name" value="PhyH"/>
    <property type="match status" value="1"/>
</dbReference>
<dbReference type="Proteomes" id="UP000007799">
    <property type="component" value="Unassembled WGS sequence"/>
</dbReference>
<dbReference type="AlphaFoldDB" id="F2UGT0"/>
<protein>
    <submittedName>
        <fullName evidence="2">Uncharacterized protein</fullName>
    </submittedName>
</protein>
<feature type="region of interest" description="Disordered" evidence="1">
    <location>
        <begin position="354"/>
        <end position="377"/>
    </location>
</feature>
<evidence type="ECO:0000256" key="1">
    <source>
        <dbReference type="SAM" id="MobiDB-lite"/>
    </source>
</evidence>
<organism evidence="3">
    <name type="scientific">Salpingoeca rosetta (strain ATCC 50818 / BSB-021)</name>
    <dbReference type="NCBI Taxonomy" id="946362"/>
    <lineage>
        <taxon>Eukaryota</taxon>
        <taxon>Choanoflagellata</taxon>
        <taxon>Craspedida</taxon>
        <taxon>Salpingoecidae</taxon>
        <taxon>Salpingoeca</taxon>
    </lineage>
</organism>
<reference evidence="2" key="1">
    <citation type="submission" date="2009-08" db="EMBL/GenBank/DDBJ databases">
        <title>Annotation of Salpingoeca rosetta.</title>
        <authorList>
            <consortium name="The Broad Institute Genome Sequencing Platform"/>
            <person name="Russ C."/>
            <person name="Cuomo C."/>
            <person name="Burger G."/>
            <person name="Gray M.W."/>
            <person name="Holland P.W.H."/>
            <person name="King N."/>
            <person name="Lang F.B.F."/>
            <person name="Roger A.J."/>
            <person name="Ruiz-Trillo I."/>
            <person name="Young S.K."/>
            <person name="Zeng Q."/>
            <person name="Gargeya S."/>
            <person name="Alvarado L."/>
            <person name="Berlin A."/>
            <person name="Chapman S.B."/>
            <person name="Chen Z."/>
            <person name="Freedman E."/>
            <person name="Gellesch M."/>
            <person name="Goldberg J."/>
            <person name="Griggs A."/>
            <person name="Gujja S."/>
            <person name="Heilman E."/>
            <person name="Heiman D."/>
            <person name="Howarth C."/>
            <person name="Mehta T."/>
            <person name="Neiman D."/>
            <person name="Pearson M."/>
            <person name="Roberts A."/>
            <person name="Saif S."/>
            <person name="Shea T."/>
            <person name="Shenoy N."/>
            <person name="Sisk P."/>
            <person name="Stolte C."/>
            <person name="Sykes S."/>
            <person name="White J."/>
            <person name="Yandava C."/>
            <person name="Haas B."/>
            <person name="Nusbaum C."/>
            <person name="Birren B."/>
        </authorList>
    </citation>
    <scope>NUCLEOTIDE SEQUENCE [LARGE SCALE GENOMIC DNA]</scope>
    <source>
        <strain evidence="2">ATCC 50818</strain>
    </source>
</reference>
<sequence length="377" mass="42336">MPTAPCAACKDTVPRVDFTHPNLRDEVTRHLRSDGVVVVENVLSAAECDATMEHLFDSFHALCPAVTRDPESWQRGNLPSGPPTVGMYHSLVAQFPIVWRIRSDDRVRAVFQHAYSGLRGREITRFVTSCDGINVKPPTAPFHNPDRDWAHVDQTHDIDNISKCIQGQVVLTNTTAAFRCSPKSHTHMQEFLDAERAGGRKVVGDFHLFTRQTLDDIKTRVCDEGGAFQTCVHTNKGSLILWLSSLVHSAKGQDEGAPIDRSDPWSQWRGVVYVCHRPREDVTHEHTEVLEKAFETNRVTPHWGSSLFSLPVRRSTSEDTALLARVSENPKEAYDIEQLRPTRTPRINALLLGEEWPTDTSDPDLAQPPITHDTLVH</sequence>
<dbReference type="eggNOG" id="ENOG502QZ63">
    <property type="taxonomic scope" value="Eukaryota"/>
</dbReference>
<name>F2UGT0_SALR5</name>
<dbReference type="SUPFAM" id="SSF51197">
    <property type="entry name" value="Clavaminate synthase-like"/>
    <property type="match status" value="1"/>
</dbReference>
<evidence type="ECO:0000313" key="3">
    <source>
        <dbReference type="Proteomes" id="UP000007799"/>
    </source>
</evidence>
<dbReference type="InterPro" id="IPR008775">
    <property type="entry name" value="Phytyl_CoA_dOase-like"/>
</dbReference>
<dbReference type="PANTHER" id="PTHR31630:SF6">
    <property type="entry name" value="PHYTANOYL-COA DIOXYGENASE-RELATED"/>
    <property type="match status" value="1"/>
</dbReference>
<dbReference type="OrthoDB" id="445007at2759"/>